<keyword evidence="2" id="KW-0472">Membrane</keyword>
<proteinExistence type="predicted"/>
<feature type="region of interest" description="Disordered" evidence="1">
    <location>
        <begin position="58"/>
        <end position="121"/>
    </location>
</feature>
<evidence type="ECO:0000256" key="2">
    <source>
        <dbReference type="SAM" id="Phobius"/>
    </source>
</evidence>
<organism evidence="3">
    <name type="scientific">Satyrvirus sp</name>
    <dbReference type="NCBI Taxonomy" id="2487771"/>
    <lineage>
        <taxon>Viruses</taxon>
        <taxon>Varidnaviria</taxon>
        <taxon>Bamfordvirae</taxon>
        <taxon>Nucleocytoviricota</taxon>
        <taxon>Megaviricetes</taxon>
        <taxon>Imitervirales</taxon>
        <taxon>Mimiviridae</taxon>
        <taxon>Megamimivirinae</taxon>
    </lineage>
</organism>
<sequence length="169" mass="19590">MSNSSSNILVIIFVVLILVAVIYFLCKNNNNQLVHNNGIIDGILPEQNHNLDKNIIDSRASRHDKFKKNSNKPNKPIKPIKPIKSPTASDPMASKYGQFSKYRERNPKTDDEFDGPEPSEQQEFLYKKKKFIKKTPDDIKDLFDIDKMLPKEVEEDWFDIEPLQTTKKN</sequence>
<feature type="compositionally biased region" description="Basic and acidic residues" evidence="1">
    <location>
        <begin position="101"/>
        <end position="110"/>
    </location>
</feature>
<feature type="transmembrane region" description="Helical" evidence="2">
    <location>
        <begin position="6"/>
        <end position="26"/>
    </location>
</feature>
<reference evidence="3" key="1">
    <citation type="submission" date="2018-10" db="EMBL/GenBank/DDBJ databases">
        <title>Hidden diversity of soil giant viruses.</title>
        <authorList>
            <person name="Schulz F."/>
            <person name="Alteio L."/>
            <person name="Goudeau D."/>
            <person name="Ryan E.M."/>
            <person name="Malmstrom R.R."/>
            <person name="Blanchard J."/>
            <person name="Woyke T."/>
        </authorList>
    </citation>
    <scope>NUCLEOTIDE SEQUENCE</scope>
    <source>
        <strain evidence="3">SAV1</strain>
    </source>
</reference>
<evidence type="ECO:0000256" key="1">
    <source>
        <dbReference type="SAM" id="MobiDB-lite"/>
    </source>
</evidence>
<protein>
    <submittedName>
        <fullName evidence="3">Uncharacterized protein</fullName>
    </submittedName>
</protein>
<gene>
    <name evidence="3" type="ORF">Satyrvirus10_1</name>
</gene>
<keyword evidence="2" id="KW-1133">Transmembrane helix</keyword>
<accession>A0A3G5ADP5</accession>
<evidence type="ECO:0000313" key="3">
    <source>
        <dbReference type="EMBL" id="AYV85300.1"/>
    </source>
</evidence>
<dbReference type="EMBL" id="MK072446">
    <property type="protein sequence ID" value="AYV85300.1"/>
    <property type="molecule type" value="Genomic_DNA"/>
</dbReference>
<keyword evidence="2" id="KW-0812">Transmembrane</keyword>
<name>A0A3G5ADP5_9VIRU</name>